<evidence type="ECO:0000313" key="3">
    <source>
        <dbReference type="Proteomes" id="UP000249166"/>
    </source>
</evidence>
<organism evidence="2 3">
    <name type="scientific">Arthrobacter globiformis</name>
    <dbReference type="NCBI Taxonomy" id="1665"/>
    <lineage>
        <taxon>Bacteria</taxon>
        <taxon>Bacillati</taxon>
        <taxon>Actinomycetota</taxon>
        <taxon>Actinomycetes</taxon>
        <taxon>Micrococcales</taxon>
        <taxon>Micrococcaceae</taxon>
        <taxon>Arthrobacter</taxon>
    </lineage>
</organism>
<keyword evidence="1" id="KW-0472">Membrane</keyword>
<proteinExistence type="predicted"/>
<keyword evidence="1" id="KW-0812">Transmembrane</keyword>
<keyword evidence="1" id="KW-1133">Transmembrane helix</keyword>
<evidence type="ECO:0000313" key="2">
    <source>
        <dbReference type="EMBL" id="RAM35834.1"/>
    </source>
</evidence>
<name>A0A328HCF9_ARTGO</name>
<dbReference type="RefSeq" id="WP_111905015.1">
    <property type="nucleotide sequence ID" value="NZ_QLNP01000098.1"/>
</dbReference>
<accession>A0A328HCF9</accession>
<evidence type="ECO:0000256" key="1">
    <source>
        <dbReference type="SAM" id="Phobius"/>
    </source>
</evidence>
<protein>
    <recommendedName>
        <fullName evidence="4">Histidine kinase</fullName>
    </recommendedName>
</protein>
<dbReference type="AlphaFoldDB" id="A0A328HCF9"/>
<feature type="transmembrane region" description="Helical" evidence="1">
    <location>
        <begin position="35"/>
        <end position="54"/>
    </location>
</feature>
<feature type="transmembrane region" description="Helical" evidence="1">
    <location>
        <begin position="9"/>
        <end position="29"/>
    </location>
</feature>
<dbReference type="Proteomes" id="UP000249166">
    <property type="component" value="Unassembled WGS sequence"/>
</dbReference>
<feature type="transmembrane region" description="Helical" evidence="1">
    <location>
        <begin position="66"/>
        <end position="86"/>
    </location>
</feature>
<sequence>MDNAITRPLILALGLPFPAAHILLGLANLGTVTSIWNALAAMAICLVLMAVVTWPGKGRTLPRFHAVMAVFGVVLMDLLVMTALPSDVHPGYAAWHCGAIEMLMVTVAMRNRVALAWLGISLFAILDFSGSMLHRLSVVDALALVVTPLMWIGIATAVSKVLRRCVDQARTYTSQETEAALRLAREEAQRLAQTQWTQELDRLARPSLELIASGSLSEQDRQDCALLEAQLRDQIRGRALATPEVLRAARNARARGVKVDILDDRETELSAAVLSEASALLCTSLENAGGGFVRGRALPSGSKTAVTILAYDESAHQDEVYVEIRER</sequence>
<reference evidence="2 3" key="1">
    <citation type="submission" date="2018-04" db="EMBL/GenBank/DDBJ databases">
        <title>Bacteria isolated from cave deposits of Manipur.</title>
        <authorList>
            <person name="Sahoo D."/>
            <person name="Sarangthem I."/>
            <person name="Nandeibam J."/>
        </authorList>
    </citation>
    <scope>NUCLEOTIDE SEQUENCE [LARGE SCALE GENOMIC DNA]</scope>
    <source>
        <strain evidence="3">mrc11</strain>
    </source>
</reference>
<dbReference type="EMBL" id="QLNP01000098">
    <property type="protein sequence ID" value="RAM35834.1"/>
    <property type="molecule type" value="Genomic_DNA"/>
</dbReference>
<dbReference type="OrthoDB" id="4881511at2"/>
<evidence type="ECO:0008006" key="4">
    <source>
        <dbReference type="Google" id="ProtNLM"/>
    </source>
</evidence>
<comment type="caution">
    <text evidence="2">The sequence shown here is derived from an EMBL/GenBank/DDBJ whole genome shotgun (WGS) entry which is preliminary data.</text>
</comment>
<gene>
    <name evidence="2" type="ORF">DBZ45_16795</name>
</gene>
<feature type="transmembrane region" description="Helical" evidence="1">
    <location>
        <begin position="116"/>
        <end position="136"/>
    </location>
</feature>
<feature type="transmembrane region" description="Helical" evidence="1">
    <location>
        <begin position="142"/>
        <end position="162"/>
    </location>
</feature>